<keyword evidence="1" id="KW-0677">Repeat</keyword>
<dbReference type="InterPro" id="IPR036770">
    <property type="entry name" value="Ankyrin_rpt-contain_sf"/>
</dbReference>
<dbReference type="SUPFAM" id="SSF48403">
    <property type="entry name" value="Ankyrin repeat"/>
    <property type="match status" value="1"/>
</dbReference>
<protein>
    <recommendedName>
        <fullName evidence="7">Ankyrin repeat domain-containing protein</fullName>
    </recommendedName>
</protein>
<dbReference type="EMBL" id="AP027080">
    <property type="protein sequence ID" value="BDU71460.1"/>
    <property type="molecule type" value="Genomic_DNA"/>
</dbReference>
<dbReference type="InterPro" id="IPR050776">
    <property type="entry name" value="Ank_Repeat/CDKN_Inhibitor"/>
</dbReference>
<evidence type="ECO:0000256" key="1">
    <source>
        <dbReference type="ARBA" id="ARBA00022737"/>
    </source>
</evidence>
<dbReference type="PANTHER" id="PTHR24201">
    <property type="entry name" value="ANK_REP_REGION DOMAIN-CONTAINING PROTEIN"/>
    <property type="match status" value="1"/>
</dbReference>
<feature type="repeat" description="ANK" evidence="3">
    <location>
        <begin position="93"/>
        <end position="125"/>
    </location>
</feature>
<evidence type="ECO:0000256" key="3">
    <source>
        <dbReference type="PROSITE-ProRule" id="PRU00023"/>
    </source>
</evidence>
<dbReference type="SMART" id="SM00248">
    <property type="entry name" value="ANK"/>
    <property type="match status" value="3"/>
</dbReference>
<evidence type="ECO:0000256" key="2">
    <source>
        <dbReference type="ARBA" id="ARBA00023043"/>
    </source>
</evidence>
<evidence type="ECO:0000256" key="4">
    <source>
        <dbReference type="SAM" id="SignalP"/>
    </source>
</evidence>
<gene>
    <name evidence="5" type="ORF">METEAL_06340</name>
</gene>
<sequence>MKPMATLAIIAVLLGAPALDAGTQLSRAVADGNLVLAKSLVEAGEKVNELDKWGWTPLAWAAYYGQPAIAKWLLERGADPNILTTRKYGRYKPGVSPLLLAAYYGHDEIVADLLKAKADPGLTDVSGRKPVDYAKEFGFTKCVELLSR</sequence>
<dbReference type="Proteomes" id="UP001238179">
    <property type="component" value="Chromosome"/>
</dbReference>
<organism evidence="5 6">
    <name type="scientific">Mesoterricola silvestris</name>
    <dbReference type="NCBI Taxonomy" id="2927979"/>
    <lineage>
        <taxon>Bacteria</taxon>
        <taxon>Pseudomonadati</taxon>
        <taxon>Acidobacteriota</taxon>
        <taxon>Holophagae</taxon>
        <taxon>Holophagales</taxon>
        <taxon>Holophagaceae</taxon>
        <taxon>Mesoterricola</taxon>
    </lineage>
</organism>
<dbReference type="RefSeq" id="WP_316414350.1">
    <property type="nucleotide sequence ID" value="NZ_AP027080.1"/>
</dbReference>
<evidence type="ECO:0008006" key="7">
    <source>
        <dbReference type="Google" id="ProtNLM"/>
    </source>
</evidence>
<feature type="repeat" description="ANK" evidence="3">
    <location>
        <begin position="53"/>
        <end position="85"/>
    </location>
</feature>
<reference evidence="6" key="1">
    <citation type="journal article" date="2023" name="Int. J. Syst. Evol. Microbiol.">
        <title>Mesoterricola silvestris gen. nov., sp. nov., Mesoterricola sediminis sp. nov., Geothrix oryzae sp. nov., Geothrix edaphica sp. nov., Geothrix rubra sp. nov., and Geothrix limicola sp. nov., six novel members of Acidobacteriota isolated from soils.</title>
        <authorList>
            <person name="Itoh H."/>
            <person name="Sugisawa Y."/>
            <person name="Mise K."/>
            <person name="Xu Z."/>
            <person name="Kuniyasu M."/>
            <person name="Ushijima N."/>
            <person name="Kawano K."/>
            <person name="Kobayashi E."/>
            <person name="Shiratori Y."/>
            <person name="Masuda Y."/>
            <person name="Senoo K."/>
        </authorList>
    </citation>
    <scope>NUCLEOTIDE SEQUENCE [LARGE SCALE GENOMIC DNA]</scope>
    <source>
        <strain evidence="6">W79</strain>
    </source>
</reference>
<feature type="signal peptide" evidence="4">
    <location>
        <begin position="1"/>
        <end position="21"/>
    </location>
</feature>
<dbReference type="InterPro" id="IPR002110">
    <property type="entry name" value="Ankyrin_rpt"/>
</dbReference>
<dbReference type="PANTHER" id="PTHR24201:SF15">
    <property type="entry name" value="ANKYRIN REPEAT DOMAIN-CONTAINING PROTEIN 66"/>
    <property type="match status" value="1"/>
</dbReference>
<keyword evidence="4" id="KW-0732">Signal</keyword>
<dbReference type="PROSITE" id="PS50088">
    <property type="entry name" value="ANK_REPEAT"/>
    <property type="match status" value="2"/>
</dbReference>
<accession>A0AA48GNW3</accession>
<proteinExistence type="predicted"/>
<dbReference type="Gene3D" id="1.25.40.20">
    <property type="entry name" value="Ankyrin repeat-containing domain"/>
    <property type="match status" value="2"/>
</dbReference>
<dbReference type="PROSITE" id="PS50297">
    <property type="entry name" value="ANK_REP_REGION"/>
    <property type="match status" value="2"/>
</dbReference>
<evidence type="ECO:0000313" key="5">
    <source>
        <dbReference type="EMBL" id="BDU71460.1"/>
    </source>
</evidence>
<evidence type="ECO:0000313" key="6">
    <source>
        <dbReference type="Proteomes" id="UP001238179"/>
    </source>
</evidence>
<dbReference type="KEGG" id="msil:METEAL_06340"/>
<name>A0AA48GNW3_9BACT</name>
<feature type="chain" id="PRO_5041216848" description="Ankyrin repeat domain-containing protein" evidence="4">
    <location>
        <begin position="22"/>
        <end position="148"/>
    </location>
</feature>
<dbReference type="AlphaFoldDB" id="A0AA48GNW3"/>
<keyword evidence="2 3" id="KW-0040">ANK repeat</keyword>
<keyword evidence="6" id="KW-1185">Reference proteome</keyword>
<dbReference type="Pfam" id="PF12796">
    <property type="entry name" value="Ank_2"/>
    <property type="match status" value="1"/>
</dbReference>
<dbReference type="Pfam" id="PF13637">
    <property type="entry name" value="Ank_4"/>
    <property type="match status" value="1"/>
</dbReference>